<dbReference type="PANTHER" id="PTHR43394:SF1">
    <property type="entry name" value="ATP-BINDING CASSETTE SUB-FAMILY B MEMBER 10, MITOCHONDRIAL"/>
    <property type="match status" value="1"/>
</dbReference>
<evidence type="ECO:0000256" key="4">
    <source>
        <dbReference type="ARBA" id="ARBA00022840"/>
    </source>
</evidence>
<dbReference type="SMART" id="SM00382">
    <property type="entry name" value="AAA"/>
    <property type="match status" value="1"/>
</dbReference>
<dbReference type="GO" id="GO:0005886">
    <property type="term" value="C:plasma membrane"/>
    <property type="evidence" value="ECO:0007669"/>
    <property type="project" value="UniProtKB-SubCell"/>
</dbReference>
<dbReference type="PROSITE" id="PS50929">
    <property type="entry name" value="ABC_TM1F"/>
    <property type="match status" value="1"/>
</dbReference>
<evidence type="ECO:0000313" key="12">
    <source>
        <dbReference type="Proteomes" id="UP000228945"/>
    </source>
</evidence>
<evidence type="ECO:0000256" key="7">
    <source>
        <dbReference type="SAM" id="MobiDB-lite"/>
    </source>
</evidence>
<dbReference type="OrthoDB" id="9787557at2"/>
<gene>
    <name evidence="11" type="ORF">CSW64_17820</name>
</gene>
<dbReference type="InterPro" id="IPR039421">
    <property type="entry name" value="Type_1_exporter"/>
</dbReference>
<dbReference type="PROSITE" id="PS00211">
    <property type="entry name" value="ABC_TRANSPORTER_1"/>
    <property type="match status" value="1"/>
</dbReference>
<dbReference type="KEGG" id="cmb:CSW64_17820"/>
<keyword evidence="4" id="KW-0067">ATP-binding</keyword>
<evidence type="ECO:0000256" key="6">
    <source>
        <dbReference type="ARBA" id="ARBA00023136"/>
    </source>
</evidence>
<dbReference type="Pfam" id="PF00005">
    <property type="entry name" value="ABC_tran"/>
    <property type="match status" value="1"/>
</dbReference>
<dbReference type="GO" id="GO:0016887">
    <property type="term" value="F:ATP hydrolysis activity"/>
    <property type="evidence" value="ECO:0007669"/>
    <property type="project" value="InterPro"/>
</dbReference>
<dbReference type="Gene3D" id="3.40.50.300">
    <property type="entry name" value="P-loop containing nucleotide triphosphate hydrolases"/>
    <property type="match status" value="1"/>
</dbReference>
<evidence type="ECO:0000313" key="11">
    <source>
        <dbReference type="EMBL" id="ATQ44112.1"/>
    </source>
</evidence>
<name>A0A2D2B1I7_9CAUL</name>
<evidence type="ECO:0000256" key="3">
    <source>
        <dbReference type="ARBA" id="ARBA00022741"/>
    </source>
</evidence>
<dbReference type="InterPro" id="IPR010128">
    <property type="entry name" value="ATPase_T1SS_PrtD-like"/>
</dbReference>
<feature type="transmembrane region" description="Helical" evidence="8">
    <location>
        <begin position="60"/>
        <end position="80"/>
    </location>
</feature>
<feature type="domain" description="ABC transmembrane type-1" evidence="10">
    <location>
        <begin position="27"/>
        <end position="301"/>
    </location>
</feature>
<dbReference type="PROSITE" id="PS50893">
    <property type="entry name" value="ABC_TRANSPORTER_2"/>
    <property type="match status" value="1"/>
</dbReference>
<reference evidence="11 12" key="1">
    <citation type="submission" date="2017-10" db="EMBL/GenBank/DDBJ databases">
        <title>Genome sequence of Caulobacter mirabilis FWC38.</title>
        <authorList>
            <person name="Fiebig A."/>
            <person name="Crosson S."/>
        </authorList>
    </citation>
    <scope>NUCLEOTIDE SEQUENCE [LARGE SCALE GENOMIC DNA]</scope>
    <source>
        <strain evidence="11 12">FWC 38</strain>
    </source>
</reference>
<protein>
    <submittedName>
        <fullName evidence="11">Type I secretion system permease/ATPase</fullName>
    </submittedName>
</protein>
<dbReference type="NCBIfam" id="TIGR01842">
    <property type="entry name" value="type_I_sec_PrtD"/>
    <property type="match status" value="1"/>
</dbReference>
<evidence type="ECO:0000256" key="1">
    <source>
        <dbReference type="ARBA" id="ARBA00004651"/>
    </source>
</evidence>
<dbReference type="Pfam" id="PF00664">
    <property type="entry name" value="ABC_membrane"/>
    <property type="match status" value="1"/>
</dbReference>
<feature type="transmembrane region" description="Helical" evidence="8">
    <location>
        <begin position="146"/>
        <end position="175"/>
    </location>
</feature>
<keyword evidence="12" id="KW-1185">Reference proteome</keyword>
<dbReference type="InterPro" id="IPR011527">
    <property type="entry name" value="ABC1_TM_dom"/>
</dbReference>
<comment type="subcellular location">
    <subcellularLocation>
        <location evidence="1">Cell membrane</location>
        <topology evidence="1">Multi-pass membrane protein</topology>
    </subcellularLocation>
</comment>
<dbReference type="InterPro" id="IPR036640">
    <property type="entry name" value="ABC1_TM_sf"/>
</dbReference>
<feature type="region of interest" description="Disordered" evidence="7">
    <location>
        <begin position="567"/>
        <end position="616"/>
    </location>
</feature>
<dbReference type="GO" id="GO:0030256">
    <property type="term" value="C:type I protein secretion system complex"/>
    <property type="evidence" value="ECO:0007669"/>
    <property type="project" value="InterPro"/>
</dbReference>
<dbReference type="GO" id="GO:0030253">
    <property type="term" value="P:protein secretion by the type I secretion system"/>
    <property type="evidence" value="ECO:0007669"/>
    <property type="project" value="InterPro"/>
</dbReference>
<evidence type="ECO:0000259" key="9">
    <source>
        <dbReference type="PROSITE" id="PS50893"/>
    </source>
</evidence>
<dbReference type="SUPFAM" id="SSF90123">
    <property type="entry name" value="ABC transporter transmembrane region"/>
    <property type="match status" value="1"/>
</dbReference>
<dbReference type="InterPro" id="IPR017871">
    <property type="entry name" value="ABC_transporter-like_CS"/>
</dbReference>
<dbReference type="InterPro" id="IPR003593">
    <property type="entry name" value="AAA+_ATPase"/>
</dbReference>
<dbReference type="Proteomes" id="UP000228945">
    <property type="component" value="Chromosome"/>
</dbReference>
<keyword evidence="5 8" id="KW-1133">Transmembrane helix</keyword>
<dbReference type="AlphaFoldDB" id="A0A2D2B1I7"/>
<organism evidence="11 12">
    <name type="scientific">Caulobacter mirabilis</name>
    <dbReference type="NCBI Taxonomy" id="69666"/>
    <lineage>
        <taxon>Bacteria</taxon>
        <taxon>Pseudomonadati</taxon>
        <taxon>Pseudomonadota</taxon>
        <taxon>Alphaproteobacteria</taxon>
        <taxon>Caulobacterales</taxon>
        <taxon>Caulobacteraceae</taxon>
        <taxon>Caulobacter</taxon>
    </lineage>
</organism>
<keyword evidence="3" id="KW-0547">Nucleotide-binding</keyword>
<keyword evidence="6 8" id="KW-0472">Membrane</keyword>
<dbReference type="PANTHER" id="PTHR43394">
    <property type="entry name" value="ATP-DEPENDENT PERMEASE MDL1, MITOCHONDRIAL"/>
    <property type="match status" value="1"/>
</dbReference>
<feature type="transmembrane region" description="Helical" evidence="8">
    <location>
        <begin position="26"/>
        <end position="48"/>
    </location>
</feature>
<feature type="domain" description="ABC transporter" evidence="9">
    <location>
        <begin position="333"/>
        <end position="575"/>
    </location>
</feature>
<dbReference type="Gene3D" id="1.20.1560.10">
    <property type="entry name" value="ABC transporter type 1, transmembrane domain"/>
    <property type="match status" value="1"/>
</dbReference>
<evidence type="ECO:0000256" key="5">
    <source>
        <dbReference type="ARBA" id="ARBA00022989"/>
    </source>
</evidence>
<keyword evidence="2 8" id="KW-0812">Transmembrane</keyword>
<dbReference type="GO" id="GO:0005524">
    <property type="term" value="F:ATP binding"/>
    <property type="evidence" value="ECO:0007669"/>
    <property type="project" value="UniProtKB-KW"/>
</dbReference>
<dbReference type="SUPFAM" id="SSF52540">
    <property type="entry name" value="P-loop containing nucleoside triphosphate hydrolases"/>
    <property type="match status" value="1"/>
</dbReference>
<sequence length="616" mass="65733">MLKHLSSDKPGTEPLAEALRACRPHLLWAAVFSAFVNLLYLTPTLYMMQVYDRVVPTGGLTTLALVTIVALFALAALAALDWLRGRLMLRAGLRLDRLLSSKVLARVVDLQTRSPNTLALREFDQVRGAIGGQGMLALFDAPWTPIYLLCCFLIHPAIGLLTLVGGGLLFLLAWLNERDTRPRLKKAIQSQNLAYAALEGVAGQAEIVRALGMRQSSIARQVEQRRLATAAQADAQLAGGRYAGAIKFLRLILQSAVLALAAYLAVNNEISAGAIIASSVLLSRAVAPIELLVGAWPSLVQAASSWKVLTELFVDTAAVERERTLLPDPLGRVQVEGVLVKFPDTEQPQLQGVSFTLTPGTTLGIMGASGSGKTTLARVIVGALHPQAGAVRLDGAKYEAREGDELARWIGYLPQAPSLFAGSIKENISRFSAAAGLSPDVADRGAVKAAVAAGAHELIQRLPRGYDTVLGPRGQGLSAGQAQRIALARALYNDPVLLVLDEPNSNLDQEGEVSLMRAISGAKARGATVIVVAHRASVLTRMDRLLVMRDGRVQFEGPREQVLEKLRASAGRRNGPSAAASEPVPSTRQAPLQPEPLEQAASARDRTAAKASRRAQ</sequence>
<dbReference type="InterPro" id="IPR003439">
    <property type="entry name" value="ABC_transporter-like_ATP-bd"/>
</dbReference>
<dbReference type="InterPro" id="IPR027417">
    <property type="entry name" value="P-loop_NTPase"/>
</dbReference>
<dbReference type="EMBL" id="CP024201">
    <property type="protein sequence ID" value="ATQ44112.1"/>
    <property type="molecule type" value="Genomic_DNA"/>
</dbReference>
<accession>A0A2D2B1I7</accession>
<evidence type="ECO:0000259" key="10">
    <source>
        <dbReference type="PROSITE" id="PS50929"/>
    </source>
</evidence>
<evidence type="ECO:0000256" key="8">
    <source>
        <dbReference type="SAM" id="Phobius"/>
    </source>
</evidence>
<evidence type="ECO:0000256" key="2">
    <source>
        <dbReference type="ARBA" id="ARBA00022692"/>
    </source>
</evidence>
<proteinExistence type="predicted"/>
<dbReference type="GO" id="GO:0015421">
    <property type="term" value="F:ABC-type oligopeptide transporter activity"/>
    <property type="evidence" value="ECO:0007669"/>
    <property type="project" value="TreeGrafter"/>
</dbReference>